<organism evidence="1 2">
    <name type="scientific">Streptomyces agglomeratus</name>
    <dbReference type="NCBI Taxonomy" id="285458"/>
    <lineage>
        <taxon>Bacteria</taxon>
        <taxon>Bacillati</taxon>
        <taxon>Actinomycetota</taxon>
        <taxon>Actinomycetes</taxon>
        <taxon>Kitasatosporales</taxon>
        <taxon>Streptomycetaceae</taxon>
        <taxon>Streptomyces</taxon>
    </lineage>
</organism>
<evidence type="ECO:0000313" key="1">
    <source>
        <dbReference type="EMBL" id="OEJ21468.1"/>
    </source>
</evidence>
<accession>A0A1E5NYW1</accession>
<gene>
    <name evidence="1" type="ORF">AS594_38615</name>
</gene>
<dbReference type="AlphaFoldDB" id="A0A1E5NYW1"/>
<reference evidence="1 2" key="1">
    <citation type="submission" date="2016-08" db="EMBL/GenBank/DDBJ databases">
        <title>Complete genome sequence of Streptomyces agglomeratus strain 6-3-2, a novel anti-MRSA actinomycete isolated from Wuli of Tebit, China.</title>
        <authorList>
            <person name="Chen X."/>
        </authorList>
    </citation>
    <scope>NUCLEOTIDE SEQUENCE [LARGE SCALE GENOMIC DNA]</scope>
    <source>
        <strain evidence="1 2">6-3-2</strain>
    </source>
</reference>
<dbReference type="EMBL" id="MEHJ01000002">
    <property type="protein sequence ID" value="OEJ21468.1"/>
    <property type="molecule type" value="Genomic_DNA"/>
</dbReference>
<protein>
    <submittedName>
        <fullName evidence="1">Uncharacterized protein</fullName>
    </submittedName>
</protein>
<dbReference type="RefSeq" id="WP_069931244.1">
    <property type="nucleotide sequence ID" value="NZ_MEHI01000005.1"/>
</dbReference>
<keyword evidence="2" id="KW-1185">Reference proteome</keyword>
<sequence length="102" mass="10975">MPQPLSESFERGDKAARHAAVLAWQFPHTLYAVASAGLWRGYPPADALRLPASAVVALGSADGHRSRWLQYSLTQVGHDEDGGMVHTIILLRPGMSRVTAVG</sequence>
<comment type="caution">
    <text evidence="1">The sequence shown here is derived from an EMBL/GenBank/DDBJ whole genome shotgun (WGS) entry which is preliminary data.</text>
</comment>
<name>A0A1E5NYW1_9ACTN</name>
<evidence type="ECO:0000313" key="2">
    <source>
        <dbReference type="Proteomes" id="UP000095759"/>
    </source>
</evidence>
<proteinExistence type="predicted"/>
<dbReference type="Proteomes" id="UP000095759">
    <property type="component" value="Unassembled WGS sequence"/>
</dbReference>